<protein>
    <submittedName>
        <fullName evidence="2">Uncharacterized protein</fullName>
    </submittedName>
</protein>
<proteinExistence type="predicted"/>
<dbReference type="RefSeq" id="WP_066495866.1">
    <property type="nucleotide sequence ID" value="NZ_BJMO01000018.1"/>
</dbReference>
<dbReference type="AlphaFoldDB" id="A0A127A1U7"/>
<evidence type="ECO:0000313" key="2">
    <source>
        <dbReference type="EMBL" id="AMM31622.1"/>
    </source>
</evidence>
<feature type="region of interest" description="Disordered" evidence="1">
    <location>
        <begin position="1"/>
        <end position="48"/>
    </location>
</feature>
<reference evidence="2 3" key="1">
    <citation type="submission" date="2016-02" db="EMBL/GenBank/DDBJ databases">
        <title>Complete genome of Sinomonas atrocyanea KCTC 3377.</title>
        <authorList>
            <person name="Kim K.M."/>
        </authorList>
    </citation>
    <scope>NUCLEOTIDE SEQUENCE [LARGE SCALE GENOMIC DNA]</scope>
    <source>
        <strain evidence="2 3">KCTC 3377</strain>
    </source>
</reference>
<dbReference type="EMBL" id="CP014518">
    <property type="protein sequence ID" value="AMM31622.1"/>
    <property type="molecule type" value="Genomic_DNA"/>
</dbReference>
<dbReference type="Proteomes" id="UP000070134">
    <property type="component" value="Chromosome"/>
</dbReference>
<evidence type="ECO:0000256" key="1">
    <source>
        <dbReference type="SAM" id="MobiDB-lite"/>
    </source>
</evidence>
<organism evidence="2 3">
    <name type="scientific">Sinomonas atrocyanea</name>
    <dbReference type="NCBI Taxonomy" id="37927"/>
    <lineage>
        <taxon>Bacteria</taxon>
        <taxon>Bacillati</taxon>
        <taxon>Actinomycetota</taxon>
        <taxon>Actinomycetes</taxon>
        <taxon>Micrococcales</taxon>
        <taxon>Micrococcaceae</taxon>
        <taxon>Sinomonas</taxon>
    </lineage>
</organism>
<dbReference type="KEGG" id="satk:SA2016_0936"/>
<evidence type="ECO:0000313" key="3">
    <source>
        <dbReference type="Proteomes" id="UP000070134"/>
    </source>
</evidence>
<dbReference type="OrthoDB" id="4265660at2"/>
<sequence length="687" mass="74024">MSLSESIDGRGLQPADAEPPRAPAAHVAASGRSAVPHDASTAGAAVTETEAIGLRRSAAGSEDELSRSQARAAARTYLSRKEVNLPPEVIELIVDSAAHPSELVDARIGSHTIGTGRLMVIEYEALTTALLPGVDNDRWLPDALYAADPRARAEGRTLAMPQPSQRHAVLEYPGDPEQIRESVDRSAKKAWDSNRQTLGAQSVVLPLTMVAATFRSDESRCAYELVAVDGNSRLVSAYAYSRLRVAPGEPVLGTSEVGLPLKPSALMAIPLSERIELGARFARAARELLEEPDTTPEARNTAAEVLSALTVPVRVIVGYQKDGDAQGRDDFRSAVRALLTHMNVGVKPFDAAARDAVMAEEIVTSLHQEGLVDPHMRDVLIGRENVDSGMQTLGLDPTLPDLRFALVIQQLTRSDAEFKALVLSEQGKKRGRMLKQRNGPVVDLGLRSYSARGPEATTSARTALTSGCLWAELVDEPWEVQNVNTDAEVDKLLAGADEDDDGSKDRLLLGVLGMVSLVMSGHLLAAAGSAEAITGTKIARTNVGGIIRALLGKSEGRQLLADSIKRSRADKPPRWWDSAKGELIERTWAGSDYNAHLRAAVRNGFGPKGEHEDGEKKSGAECEAEKLTTVQEKVREAYDELQDLLSFREANCTADPLPWTETEATFTLLRRLLEGLGGISEPDPEPR</sequence>
<gene>
    <name evidence="2" type="ORF">SA2016_0936</name>
</gene>
<name>A0A127A1U7_9MICC</name>
<dbReference type="PATRIC" id="fig|37927.3.peg.971"/>
<keyword evidence="3" id="KW-1185">Reference proteome</keyword>
<accession>A0A127A1U7</accession>